<keyword evidence="1" id="KW-0547">Nucleotide-binding</keyword>
<keyword evidence="1" id="KW-0238">DNA-binding</keyword>
<dbReference type="GO" id="GO:0005524">
    <property type="term" value="F:ATP binding"/>
    <property type="evidence" value="ECO:0007669"/>
    <property type="project" value="UniProtKB-UniRule"/>
</dbReference>
<comment type="similarity">
    <text evidence="1">Belongs to the helicase family. DnaB subfamily.</text>
</comment>
<comment type="subunit">
    <text evidence="1">Homohexamer. The homohexamer is a trimer of asymmetric dimers. Interacts with the DNA primase; this interaction forms the active primosome complex, which is composed of 6 helicase and 1 primase subunits and expresses full helicase and primase activities. Interacts (via C-terminus) with the helicase assembly factor; this interaction brings about the rapid assembly of the helicase onto ssDNA. Part of the replicase complex that includes the DNA polymerase, the polymerase clamp, the clamp loader complex, the single-stranded DNA binding protein, the primase, the DnaB-like replicative helicase and the helicase assembly factor.</text>
</comment>
<dbReference type="InterPro" id="IPR027417">
    <property type="entry name" value="P-loop_NTPase"/>
</dbReference>
<feature type="domain" description="SF4 helicase" evidence="2">
    <location>
        <begin position="167"/>
        <end position="437"/>
    </location>
</feature>
<keyword evidence="1" id="KW-0378">Hydrolase</keyword>
<comment type="function">
    <text evidence="1">ATP-dependent DNA helicase essential for viral DNA replication and recombination. The helicase moves 5' -&gt; 3' on the lagging strand template, unwinding the DNA duplex ahead of the leading strand polymerase at the replication fork and generating ssDNA for both leading and lagging strand synthesis. Interaction with the primase allows the primase to initiate lagging strand synthesis and fully activates the helicase. Loaded by the helicase assembly factor on replication forks that begin at discrete replication origin sequences, as well as on forks that are created during recombination.</text>
</comment>
<dbReference type="EC" id="3.6.4.-" evidence="1"/>
<dbReference type="GO" id="GO:0003678">
    <property type="term" value="F:DNA helicase activity"/>
    <property type="evidence" value="ECO:0007669"/>
    <property type="project" value="UniProtKB-UniRule"/>
</dbReference>
<dbReference type="HAMAP" id="MF_04155">
    <property type="entry name" value="Helic_T4"/>
    <property type="match status" value="1"/>
</dbReference>
<dbReference type="InterPro" id="IPR007694">
    <property type="entry name" value="DNA_helicase_DnaB-like_C"/>
</dbReference>
<name>A0A0B6VKV8_9CAUD</name>
<evidence type="ECO:0000259" key="2">
    <source>
        <dbReference type="PROSITE" id="PS51199"/>
    </source>
</evidence>
<feature type="binding site" evidence="1">
    <location>
        <begin position="199"/>
        <end position="206"/>
    </location>
    <ligand>
        <name>ATP</name>
        <dbReference type="ChEBI" id="CHEBI:30616"/>
    </ligand>
</feature>
<evidence type="ECO:0000256" key="1">
    <source>
        <dbReference type="HAMAP-Rule" id="MF_04155"/>
    </source>
</evidence>
<keyword evidence="1" id="KW-0235">DNA replication</keyword>
<dbReference type="GO" id="GO:0039686">
    <property type="term" value="P:bidirectional double-stranded viral DNA replication"/>
    <property type="evidence" value="ECO:0007669"/>
    <property type="project" value="InterPro"/>
</dbReference>
<protein>
    <recommendedName>
        <fullName evidence="1">DnaB-like replicative helicase</fullName>
        <ecNumber evidence="1">3.6.4.-</ecNumber>
    </recommendedName>
</protein>
<dbReference type="GeneID" id="26519183"/>
<dbReference type="Pfam" id="PF03796">
    <property type="entry name" value="DnaB_C"/>
    <property type="match status" value="1"/>
</dbReference>
<dbReference type="GO" id="GO:0016787">
    <property type="term" value="F:hydrolase activity"/>
    <property type="evidence" value="ECO:0007669"/>
    <property type="project" value="UniProtKB-KW"/>
</dbReference>
<dbReference type="GO" id="GO:0006260">
    <property type="term" value="P:DNA replication"/>
    <property type="evidence" value="ECO:0007669"/>
    <property type="project" value="UniProtKB-KW"/>
</dbReference>
<organism evidence="3 4">
    <name type="scientific">Edwardsiella phage PEi20</name>
    <dbReference type="NCBI Taxonomy" id="1608310"/>
    <lineage>
        <taxon>Viruses</taxon>
        <taxon>Duplodnaviria</taxon>
        <taxon>Heunggongvirae</taxon>
        <taxon>Uroviricota</taxon>
        <taxon>Caudoviricetes</taxon>
        <taxon>Pantevenvirales</taxon>
        <taxon>Straboviridae</taxon>
        <taxon>Tevenvirinae</taxon>
        <taxon>Kanagawavirus</taxon>
        <taxon>Kanagawavirus pei20</taxon>
    </lineage>
</organism>
<reference evidence="3 4" key="1">
    <citation type="submission" date="2015-02" db="EMBL/GenBank/DDBJ databases">
        <title>Complete genome sequences of Edwardsiella bacteriophages, PEi20 and PEi26.</title>
        <authorList>
            <person name="Yasuike M."/>
            <person name="Nishiki I."/>
            <person name="Iwasaki Y."/>
            <person name="Nakamura Y."/>
            <person name="Fujiwara A."/>
            <person name="Hassan E.S."/>
            <person name="Mahmoud M.M."/>
            <person name="Kawato Y."/>
            <person name="Nagai S."/>
            <person name="Kobayashi T."/>
            <person name="Ototake M."/>
            <person name="Nakai T."/>
        </authorList>
    </citation>
    <scope>NUCLEOTIDE SEQUENCE [LARGE SCALE GENOMIC DNA]</scope>
</reference>
<dbReference type="Gene3D" id="3.40.50.300">
    <property type="entry name" value="P-loop containing nucleotide triphosphate hydrolases"/>
    <property type="match status" value="1"/>
</dbReference>
<keyword evidence="4" id="KW-1185">Reference proteome</keyword>
<dbReference type="RefSeq" id="YP_009190195.1">
    <property type="nucleotide sequence ID" value="NC_028683.1"/>
</dbReference>
<evidence type="ECO:0000313" key="4">
    <source>
        <dbReference type="Proteomes" id="UP000204657"/>
    </source>
</evidence>
<evidence type="ECO:0000313" key="3">
    <source>
        <dbReference type="EMBL" id="BAQ22687.1"/>
    </source>
</evidence>
<dbReference type="Proteomes" id="UP000204657">
    <property type="component" value="Segment"/>
</dbReference>
<dbReference type="InterPro" id="IPR046393">
    <property type="entry name" value="Helic_T4"/>
</dbReference>
<sequence>MEVVETILAQLLGNKDYFVQVWPYMNADYFDQGPAKNVFKLLKAHVSEYQSVPSKNALQIALDNANVGEIAYQETKQLLSDLTAAPEDLDWLVKETEKYVQKAAMYNATSKIIEIQTNADLPLNEQNRKLPGIGAIPDIMREALSICFDSALGHDWMDDSEARFQSYMNKANKVPFRINILNKITKGGVEFGTENILLAGTNVGKSLGLCSLAADYLQLGYNVLYISMEMAEEVCGKRIDANLLDVTLDDLDEGHVSWPEYKAKMDKWRASKTLGKLKIKQYPTGGANADTFRALLNEYKLKQGFVPDIVIVDYLAICASSRVKTFSENSYGLIKMVAEELRGLAVEKKIVLWTAAQTTRGANVAAEIDMADIAESFGIAHTADFMLGVVETEEFAQMGLQMIKQLKSRYGDKNYYNKFKIGVKKGNQKWYEVEDDANGYKAPISTVREATGEMNKVAEANRQSRVGRGDLDELASQLKF</sequence>
<dbReference type="OrthoDB" id="2035at10239"/>
<keyword evidence="1" id="KW-0067">ATP-binding</keyword>
<dbReference type="KEGG" id="vg:26519183"/>
<dbReference type="EMBL" id="AP014714">
    <property type="protein sequence ID" value="BAQ22687.1"/>
    <property type="molecule type" value="Genomic_DNA"/>
</dbReference>
<dbReference type="SUPFAM" id="SSF52540">
    <property type="entry name" value="P-loop containing nucleoside triphosphate hydrolases"/>
    <property type="match status" value="1"/>
</dbReference>
<keyword evidence="1" id="KW-1194">Viral DNA replication</keyword>
<keyword evidence="1 3" id="KW-0347">Helicase</keyword>
<accession>A0A0B6VKV8</accession>
<dbReference type="GO" id="GO:0003677">
    <property type="term" value="F:DNA binding"/>
    <property type="evidence" value="ECO:0007669"/>
    <property type="project" value="UniProtKB-KW"/>
</dbReference>
<proteinExistence type="inferred from homology"/>
<gene>
    <name evidence="3" type="primary">41</name>
</gene>
<dbReference type="PROSITE" id="PS51199">
    <property type="entry name" value="SF4_HELICASE"/>
    <property type="match status" value="1"/>
</dbReference>